<evidence type="ECO:0000259" key="17">
    <source>
        <dbReference type="PROSITE" id="PS50908"/>
    </source>
</evidence>
<dbReference type="Pfam" id="PF01485">
    <property type="entry name" value="IBR"/>
    <property type="match status" value="2"/>
</dbReference>
<dbReference type="CDD" id="cd20354">
    <property type="entry name" value="Rcat_RBR_RNF14"/>
    <property type="match status" value="1"/>
</dbReference>
<dbReference type="SUPFAM" id="SSF54495">
    <property type="entry name" value="UBC-like"/>
    <property type="match status" value="1"/>
</dbReference>
<dbReference type="InterPro" id="IPR044066">
    <property type="entry name" value="TRIAD_supradom"/>
</dbReference>
<evidence type="ECO:0000256" key="12">
    <source>
        <dbReference type="ARBA" id="ARBA00022989"/>
    </source>
</evidence>
<evidence type="ECO:0000256" key="7">
    <source>
        <dbReference type="ARBA" id="ARBA00022723"/>
    </source>
</evidence>
<comment type="pathway">
    <text evidence="3">Protein modification; protein ubiquitination.</text>
</comment>
<dbReference type="InterPro" id="IPR047548">
    <property type="entry name" value="Rcat_RBR_RNF14"/>
</dbReference>
<dbReference type="InterPro" id="IPR016135">
    <property type="entry name" value="UBQ-conjugating_enzyme/RWD"/>
</dbReference>
<evidence type="ECO:0000256" key="6">
    <source>
        <dbReference type="ARBA" id="ARBA00022692"/>
    </source>
</evidence>
<evidence type="ECO:0000256" key="15">
    <source>
        <dbReference type="PROSITE-ProRule" id="PRU00175"/>
    </source>
</evidence>
<evidence type="ECO:0000259" key="18">
    <source>
        <dbReference type="PROSITE" id="PS51873"/>
    </source>
</evidence>
<evidence type="ECO:0000256" key="1">
    <source>
        <dbReference type="ARBA" id="ARBA00001798"/>
    </source>
</evidence>
<comment type="catalytic activity">
    <reaction evidence="1">
        <text>[E2 ubiquitin-conjugating enzyme]-S-ubiquitinyl-L-cysteine + [acceptor protein]-L-lysine = [E2 ubiquitin-conjugating enzyme]-L-cysteine + [acceptor protein]-N(6)-ubiquitinyl-L-lysine.</text>
        <dbReference type="EC" id="2.3.2.31"/>
    </reaction>
</comment>
<evidence type="ECO:0000256" key="14">
    <source>
        <dbReference type="ARBA" id="ARBA00044508"/>
    </source>
</evidence>
<keyword evidence="11" id="KW-0862">Zinc</keyword>
<dbReference type="Gene3D" id="3.30.40.10">
    <property type="entry name" value="Zinc/RING finger domain, C3HC4 (zinc finger)"/>
    <property type="match status" value="1"/>
</dbReference>
<evidence type="ECO:0000256" key="11">
    <source>
        <dbReference type="ARBA" id="ARBA00022833"/>
    </source>
</evidence>
<feature type="domain" description="RING-type" evidence="18">
    <location>
        <begin position="255"/>
        <end position="495"/>
    </location>
</feature>
<dbReference type="PROSITE" id="PS00518">
    <property type="entry name" value="ZF_RING_1"/>
    <property type="match status" value="1"/>
</dbReference>
<dbReference type="PROSITE" id="PS51873">
    <property type="entry name" value="TRIAD"/>
    <property type="match status" value="1"/>
</dbReference>
<dbReference type="PROSITE" id="PS50089">
    <property type="entry name" value="ZF_RING_2"/>
    <property type="match status" value="1"/>
</dbReference>
<feature type="domain" description="RWD" evidence="17">
    <location>
        <begin position="14"/>
        <end position="166"/>
    </location>
</feature>
<dbReference type="Pfam" id="PF22191">
    <property type="entry name" value="IBR_1"/>
    <property type="match status" value="1"/>
</dbReference>
<dbReference type="CDD" id="cd23820">
    <property type="entry name" value="RWD_RNF14"/>
    <property type="match status" value="1"/>
</dbReference>
<keyword evidence="10" id="KW-0833">Ubl conjugation pathway</keyword>
<keyword evidence="6" id="KW-0812">Transmembrane</keyword>
<protein>
    <recommendedName>
        <fullName evidence="4">RBR-type E3 ubiquitin transferase</fullName>
        <ecNumber evidence="4">2.3.2.31</ecNumber>
    </recommendedName>
</protein>
<evidence type="ECO:0000256" key="3">
    <source>
        <dbReference type="ARBA" id="ARBA00004906"/>
    </source>
</evidence>
<dbReference type="PROSITE" id="PS50908">
    <property type="entry name" value="RWD"/>
    <property type="match status" value="1"/>
</dbReference>
<keyword evidence="13" id="KW-0472">Membrane</keyword>
<dbReference type="GO" id="GO:0031090">
    <property type="term" value="C:organelle membrane"/>
    <property type="evidence" value="ECO:0007669"/>
    <property type="project" value="UniProtKB-ARBA"/>
</dbReference>
<reference evidence="19" key="1">
    <citation type="submission" date="2021-01" db="EMBL/GenBank/DDBJ databases">
        <authorList>
            <person name="Corre E."/>
            <person name="Pelletier E."/>
            <person name="Niang G."/>
            <person name="Scheremetjew M."/>
            <person name="Finn R."/>
            <person name="Kale V."/>
            <person name="Holt S."/>
            <person name="Cochrane G."/>
            <person name="Meng A."/>
            <person name="Brown T."/>
            <person name="Cohen L."/>
        </authorList>
    </citation>
    <scope>NUCLEOTIDE SEQUENCE</scope>
    <source>
        <strain evidence="19">CCMP325</strain>
    </source>
</reference>
<dbReference type="CDD" id="cd20336">
    <property type="entry name" value="Rcat_RBR"/>
    <property type="match status" value="1"/>
</dbReference>
<sequence>MEGGREANRVDQHDEEVALRSIFPHEFSCFADDESEIAAASRASSDDNEESFMYKLVVSADTSMFKTYLNAPGQVITKFCEARNLGDESGLPTLEMHHLPPLYLLWSVSDGYPSDDPPRFELACSWLSPMQINQLEQALQGVWEDVKGTCVIFLWQDFLHRESMQALGFQREVRLVPWIEEDDPTNGGLGAISSRAAANEEEVVILLRSNQTADVVGQEQISSLLNDRFVSKYLSFVRRCFEVNDVETQRVFIQSQQTCDLCLESKLGSKHRILDCGHHYCTDCLSSMFHLHITEGTIDQLICPKGDCRVPIAPYLVKDITNSDLYNRFQAMFHKKALEKITGLRFCPRCASIDQLDAFSAEGGACDFEPVPCVPETAGDFNLYVCPKCSFTFCGKCFRAYHPGVSCESRGFQQVLDLSNPKLQLVMQQRIASERLIQQSTVPCPCCQIAIEKTEGCNHMHCTFCGTHFCWNCGKQILLSNPYDHFSSSGCRAFSDEEIERLRMNQAFFGVRGEAVAQFVGFYRNRLGRAMPNDPRAVPCPNCREQILKQGTNNHITCNNCSIQFCFLCRVRLKKIAGHYNASHPQHSEVQDTR</sequence>
<dbReference type="Gene3D" id="3.10.110.10">
    <property type="entry name" value="Ubiquitin Conjugating Enzyme"/>
    <property type="match status" value="1"/>
</dbReference>
<dbReference type="GO" id="GO:0016567">
    <property type="term" value="P:protein ubiquitination"/>
    <property type="evidence" value="ECO:0007669"/>
    <property type="project" value="InterPro"/>
</dbReference>
<evidence type="ECO:0000259" key="16">
    <source>
        <dbReference type="PROSITE" id="PS50089"/>
    </source>
</evidence>
<evidence type="ECO:0000256" key="4">
    <source>
        <dbReference type="ARBA" id="ARBA00012251"/>
    </source>
</evidence>
<dbReference type="GO" id="GO:0008270">
    <property type="term" value="F:zinc ion binding"/>
    <property type="evidence" value="ECO:0007669"/>
    <property type="project" value="UniProtKB-KW"/>
</dbReference>
<gene>
    <name evidence="19" type="ORF">HPHI1048_LOCUS369</name>
</gene>
<feature type="domain" description="RING-type" evidence="16">
    <location>
        <begin position="259"/>
        <end position="304"/>
    </location>
</feature>
<comment type="similarity">
    <text evidence="14">Belongs to the RBR family. RNF14 subfamily.</text>
</comment>
<keyword evidence="12" id="KW-1133">Transmembrane helix</keyword>
<keyword evidence="5" id="KW-0808">Transferase</keyword>
<name>A0A7S0DUD3_9CRYP</name>
<dbReference type="Pfam" id="PF05773">
    <property type="entry name" value="RWD"/>
    <property type="match status" value="1"/>
</dbReference>
<accession>A0A7S0DUD3</accession>
<evidence type="ECO:0000256" key="13">
    <source>
        <dbReference type="ARBA" id="ARBA00023136"/>
    </source>
</evidence>
<dbReference type="GO" id="GO:0005737">
    <property type="term" value="C:cytoplasm"/>
    <property type="evidence" value="ECO:0007669"/>
    <property type="project" value="UniProtKB-ARBA"/>
</dbReference>
<comment type="subcellular location">
    <subcellularLocation>
        <location evidence="2">Membrane</location>
        <topology evidence="2">Single-pass membrane protein</topology>
    </subcellularLocation>
</comment>
<dbReference type="PANTHER" id="PTHR11685">
    <property type="entry name" value="RBR FAMILY RING FINGER AND IBR DOMAIN-CONTAINING"/>
    <property type="match status" value="1"/>
</dbReference>
<evidence type="ECO:0000313" key="19">
    <source>
        <dbReference type="EMBL" id="CAD8465765.1"/>
    </source>
</evidence>
<evidence type="ECO:0000256" key="9">
    <source>
        <dbReference type="ARBA" id="ARBA00022771"/>
    </source>
</evidence>
<dbReference type="SMART" id="SM00647">
    <property type="entry name" value="IBR"/>
    <property type="match status" value="3"/>
</dbReference>
<keyword evidence="7" id="KW-0479">Metal-binding</keyword>
<evidence type="ECO:0000256" key="2">
    <source>
        <dbReference type="ARBA" id="ARBA00004167"/>
    </source>
</evidence>
<dbReference type="InterPro" id="IPR001841">
    <property type="entry name" value="Znf_RING"/>
</dbReference>
<dbReference type="InterPro" id="IPR031127">
    <property type="entry name" value="E3_UB_ligase_RBR"/>
</dbReference>
<dbReference type="Gene3D" id="1.20.120.1750">
    <property type="match status" value="2"/>
</dbReference>
<dbReference type="GO" id="GO:0061630">
    <property type="term" value="F:ubiquitin protein ligase activity"/>
    <property type="evidence" value="ECO:0007669"/>
    <property type="project" value="UniProtKB-EC"/>
</dbReference>
<dbReference type="EMBL" id="HBEO01000502">
    <property type="protein sequence ID" value="CAD8465765.1"/>
    <property type="molecule type" value="Transcribed_RNA"/>
</dbReference>
<proteinExistence type="inferred from homology"/>
<organism evidence="19">
    <name type="scientific">Hanusia phi</name>
    <dbReference type="NCBI Taxonomy" id="3032"/>
    <lineage>
        <taxon>Eukaryota</taxon>
        <taxon>Cryptophyceae</taxon>
        <taxon>Pyrenomonadales</taxon>
        <taxon>Geminigeraceae</taxon>
        <taxon>Hanusia</taxon>
    </lineage>
</organism>
<dbReference type="InterPro" id="IPR002867">
    <property type="entry name" value="IBR_dom"/>
</dbReference>
<keyword evidence="8" id="KW-0677">Repeat</keyword>
<keyword evidence="9 15" id="KW-0863">Zinc-finger</keyword>
<dbReference type="EC" id="2.3.2.31" evidence="4"/>
<dbReference type="InterPro" id="IPR013083">
    <property type="entry name" value="Znf_RING/FYVE/PHD"/>
</dbReference>
<evidence type="ECO:0000256" key="10">
    <source>
        <dbReference type="ARBA" id="ARBA00022786"/>
    </source>
</evidence>
<dbReference type="SUPFAM" id="SSF57850">
    <property type="entry name" value="RING/U-box"/>
    <property type="match status" value="3"/>
</dbReference>
<dbReference type="InterPro" id="IPR006575">
    <property type="entry name" value="RWD_dom"/>
</dbReference>
<dbReference type="InterPro" id="IPR017907">
    <property type="entry name" value="Znf_RING_CS"/>
</dbReference>
<dbReference type="AlphaFoldDB" id="A0A7S0DUD3"/>
<evidence type="ECO:0000256" key="8">
    <source>
        <dbReference type="ARBA" id="ARBA00022737"/>
    </source>
</evidence>
<dbReference type="FunFam" id="3.30.40.10:FF:000051">
    <property type="entry name" value="RBR-type E3 ubiquitin transferase"/>
    <property type="match status" value="1"/>
</dbReference>
<evidence type="ECO:0000256" key="5">
    <source>
        <dbReference type="ARBA" id="ARBA00022679"/>
    </source>
</evidence>